<gene>
    <name evidence="1" type="ORF">MRB53_032415</name>
</gene>
<evidence type="ECO:0000313" key="1">
    <source>
        <dbReference type="EMBL" id="KAJ8623885.1"/>
    </source>
</evidence>
<keyword evidence="2" id="KW-1185">Reference proteome</keyword>
<accession>A0ACC2KS99</accession>
<proteinExistence type="predicted"/>
<reference evidence="1 2" key="1">
    <citation type="journal article" date="2022" name="Hortic Res">
        <title>A haplotype resolved chromosomal level avocado genome allows analysis of novel avocado genes.</title>
        <authorList>
            <person name="Nath O."/>
            <person name="Fletcher S.J."/>
            <person name="Hayward A."/>
            <person name="Shaw L.M."/>
            <person name="Masouleh A.K."/>
            <person name="Furtado A."/>
            <person name="Henry R.J."/>
            <person name="Mitter N."/>
        </authorList>
    </citation>
    <scope>NUCLEOTIDE SEQUENCE [LARGE SCALE GENOMIC DNA]</scope>
    <source>
        <strain evidence="2">cv. Hass</strain>
    </source>
</reference>
<evidence type="ECO:0000313" key="2">
    <source>
        <dbReference type="Proteomes" id="UP001234297"/>
    </source>
</evidence>
<organism evidence="1 2">
    <name type="scientific">Persea americana</name>
    <name type="common">Avocado</name>
    <dbReference type="NCBI Taxonomy" id="3435"/>
    <lineage>
        <taxon>Eukaryota</taxon>
        <taxon>Viridiplantae</taxon>
        <taxon>Streptophyta</taxon>
        <taxon>Embryophyta</taxon>
        <taxon>Tracheophyta</taxon>
        <taxon>Spermatophyta</taxon>
        <taxon>Magnoliopsida</taxon>
        <taxon>Magnoliidae</taxon>
        <taxon>Laurales</taxon>
        <taxon>Lauraceae</taxon>
        <taxon>Persea</taxon>
    </lineage>
</organism>
<protein>
    <submittedName>
        <fullName evidence="1">Uncharacterized protein</fullName>
    </submittedName>
</protein>
<sequence length="139" mass="15390">MVGILKAKDSSMTIIDNNTFWIETHSMKILEKNKDSLANNVREIQTGSEEEEEASADFFQGSAIPNFVSAVRSSLDSRSDRHGFLDDNPNFHSSGLRCLYHGQIVLQQRPFCQSAPLNIGYYSNSLLLDDVGDCISGTA</sequence>
<name>A0ACC2KS99_PERAE</name>
<dbReference type="EMBL" id="CM056819">
    <property type="protein sequence ID" value="KAJ8623885.1"/>
    <property type="molecule type" value="Genomic_DNA"/>
</dbReference>
<comment type="caution">
    <text evidence="1">The sequence shown here is derived from an EMBL/GenBank/DDBJ whole genome shotgun (WGS) entry which is preliminary data.</text>
</comment>
<dbReference type="Proteomes" id="UP001234297">
    <property type="component" value="Chromosome 11"/>
</dbReference>